<evidence type="ECO:0000256" key="7">
    <source>
        <dbReference type="ARBA" id="ARBA00023242"/>
    </source>
</evidence>
<evidence type="ECO:0000256" key="1">
    <source>
        <dbReference type="ARBA" id="ARBA00004123"/>
    </source>
</evidence>
<dbReference type="GO" id="GO:0003723">
    <property type="term" value="F:RNA binding"/>
    <property type="evidence" value="ECO:0007669"/>
    <property type="project" value="UniProtKB-UniRule"/>
</dbReference>
<dbReference type="Pfam" id="PF00076">
    <property type="entry name" value="RRM_1"/>
    <property type="match status" value="1"/>
</dbReference>
<dbReference type="EMBL" id="JAHXZJ010000747">
    <property type="protein sequence ID" value="KAH0557934.1"/>
    <property type="molecule type" value="Genomic_DNA"/>
</dbReference>
<comment type="caution">
    <text evidence="11">The sequence shown here is derived from an EMBL/GenBank/DDBJ whole genome shotgun (WGS) entry which is preliminary data.</text>
</comment>
<dbReference type="PROSITE" id="PS50102">
    <property type="entry name" value="RRM"/>
    <property type="match status" value="1"/>
</dbReference>
<feature type="region of interest" description="Disordered" evidence="9">
    <location>
        <begin position="709"/>
        <end position="848"/>
    </location>
</feature>
<comment type="subcellular location">
    <subcellularLocation>
        <location evidence="1">Nucleus</location>
    </subcellularLocation>
</comment>
<evidence type="ECO:0000256" key="5">
    <source>
        <dbReference type="ARBA" id="ARBA00023159"/>
    </source>
</evidence>
<dbReference type="Proteomes" id="UP000826195">
    <property type="component" value="Unassembled WGS sequence"/>
</dbReference>
<dbReference type="InterPro" id="IPR035979">
    <property type="entry name" value="RBD_domain_sf"/>
</dbReference>
<feature type="domain" description="RRM" evidence="10">
    <location>
        <begin position="857"/>
        <end position="932"/>
    </location>
</feature>
<feature type="compositionally biased region" description="Polar residues" evidence="9">
    <location>
        <begin position="593"/>
        <end position="602"/>
    </location>
</feature>
<feature type="compositionally biased region" description="Basic and acidic residues" evidence="9">
    <location>
        <begin position="282"/>
        <end position="291"/>
    </location>
</feature>
<dbReference type="SUPFAM" id="SSF54928">
    <property type="entry name" value="RNA-binding domain, RBD"/>
    <property type="match status" value="1"/>
</dbReference>
<evidence type="ECO:0000256" key="9">
    <source>
        <dbReference type="SAM" id="MobiDB-lite"/>
    </source>
</evidence>
<dbReference type="InterPro" id="IPR034605">
    <property type="entry name" value="PGC-1"/>
</dbReference>
<keyword evidence="6" id="KW-0804">Transcription</keyword>
<evidence type="ECO:0000313" key="11">
    <source>
        <dbReference type="EMBL" id="KAH0557934.1"/>
    </source>
</evidence>
<proteinExistence type="predicted"/>
<keyword evidence="3 8" id="KW-0694">RNA-binding</keyword>
<evidence type="ECO:0000313" key="12">
    <source>
        <dbReference type="Proteomes" id="UP000826195"/>
    </source>
</evidence>
<evidence type="ECO:0000256" key="8">
    <source>
        <dbReference type="PROSITE-ProRule" id="PRU00176"/>
    </source>
</evidence>
<sequence>METDYLNFHDGGQFSEFSSNFDEYDFSDDAQKLRMVIDDDFDYSHSRRAHENFWEIEQELNGDMAVLPASGVSSQMPKIENMNQDFVNTFNDWSEHLGALQEYESNNELITLHNNLPESLNISFPEIFSDDNNDMYIPPTENTPEDIKITPSPIKTLPELPSLYLTSPVKSKESPLLNKVKLEPEENELTEVKENFDEWADKEEGEGCIDVETVSEYQPVLEARDVKSLLEQFEASEANLDLINPNSTKKNTESKPSCEINNKVANKPKDVSKSLESTEPQVSERHKNIRDSLPKEVIDRINASARKKVISVIPALSTNIKNNSRNNNRTTKATSTRSKGSKVVNQNTAFDTVVQNDHTYCTSSSNNNNSNYASNNSTGHASKPGKGKQGKKSINSKVNKPVQNHRNNLIKRMDSWTDSSSKKDSGLESGDVSDASEELATKSSVNLNDQQNQSINKRSLANNSVPVNKIINVDNKKNQAKPVSGIKIQSALATSILQMRNGVLTKTKSVDENILKGKMVSVLKKPPVNKLIGFNESIITTKNSLNDDVQNIIVQDTSMISSSSSSSSINENEKKPPKRKLNLAEYRSRRDQNSAGNSRTCSPIQPMTLIYIHHASTTTDPITTDSDNPVWSEREIVSMLKPKNLVDEPRIKPAMCDASVQTHETVFDNPNSSDVIVEKPEIEASLTTDVKVVNDEKISLVEKDQAFGKKRNYRQRRASSSSRSRSRSRSRSSNSIQSRSKKERKAVSRKRVSRSRSHNKYKTNKRRSSSSRSRSQSRSRSRSRSLSRSRSRSWSLSSRRNIRRRKISHRRSSVSSNSSWSSRSRSRSTYRSPSYTRNSYNNTWHNHEKTRQVEERRVIYVGRIDEGITKADLRKRFEAFGPVTDISLHFREHGDNYGFVTFANKHDAYNAVEHGNDDPALPRYDLSFGGRRAFCKVKYADLDGAPNSSYSTGRSVLNSNNEDNSFDFLLKEVQAKLRNRKV</sequence>
<feature type="compositionally biased region" description="Polar residues" evidence="9">
    <location>
        <begin position="393"/>
        <end position="407"/>
    </location>
</feature>
<dbReference type="InterPro" id="IPR000504">
    <property type="entry name" value="RRM_dom"/>
</dbReference>
<keyword evidence="5" id="KW-0010">Activator</keyword>
<protein>
    <recommendedName>
        <fullName evidence="10">RRM domain-containing protein</fullName>
    </recommendedName>
</protein>
<dbReference type="GO" id="GO:0003712">
    <property type="term" value="F:transcription coregulator activity"/>
    <property type="evidence" value="ECO:0007669"/>
    <property type="project" value="InterPro"/>
</dbReference>
<name>A0AAV7ITK1_COTGL</name>
<organism evidence="11 12">
    <name type="scientific">Cotesia glomerata</name>
    <name type="common">Lepidopteran parasitic wasp</name>
    <name type="synonym">Apanteles glomeratus</name>
    <dbReference type="NCBI Taxonomy" id="32391"/>
    <lineage>
        <taxon>Eukaryota</taxon>
        <taxon>Metazoa</taxon>
        <taxon>Ecdysozoa</taxon>
        <taxon>Arthropoda</taxon>
        <taxon>Hexapoda</taxon>
        <taxon>Insecta</taxon>
        <taxon>Pterygota</taxon>
        <taxon>Neoptera</taxon>
        <taxon>Endopterygota</taxon>
        <taxon>Hymenoptera</taxon>
        <taxon>Apocrita</taxon>
        <taxon>Ichneumonoidea</taxon>
        <taxon>Braconidae</taxon>
        <taxon>Microgastrinae</taxon>
        <taxon>Cotesia</taxon>
    </lineage>
</organism>
<dbReference type="GO" id="GO:0045944">
    <property type="term" value="P:positive regulation of transcription by RNA polymerase II"/>
    <property type="evidence" value="ECO:0007669"/>
    <property type="project" value="TreeGrafter"/>
</dbReference>
<feature type="region of interest" description="Disordered" evidence="9">
    <location>
        <begin position="320"/>
        <end position="347"/>
    </location>
</feature>
<feature type="compositionally biased region" description="Low complexity" evidence="9">
    <location>
        <begin position="320"/>
        <end position="342"/>
    </location>
</feature>
<gene>
    <name evidence="11" type="ORF">KQX54_013060</name>
</gene>
<keyword evidence="12" id="KW-1185">Reference proteome</keyword>
<evidence type="ECO:0000259" key="10">
    <source>
        <dbReference type="PROSITE" id="PS50102"/>
    </source>
</evidence>
<reference evidence="11 12" key="1">
    <citation type="journal article" date="2021" name="J. Hered.">
        <title>A chromosome-level genome assembly of the parasitoid wasp, Cotesia glomerata (Hymenoptera: Braconidae).</title>
        <authorList>
            <person name="Pinto B.J."/>
            <person name="Weis J.J."/>
            <person name="Gamble T."/>
            <person name="Ode P.J."/>
            <person name="Paul R."/>
            <person name="Zaspel J.M."/>
        </authorList>
    </citation>
    <scope>NUCLEOTIDE SEQUENCE [LARGE SCALE GENOMIC DNA]</scope>
    <source>
        <strain evidence="11">CgM1</strain>
    </source>
</reference>
<keyword evidence="7" id="KW-0539">Nucleus</keyword>
<feature type="compositionally biased region" description="Low complexity" evidence="9">
    <location>
        <begin position="363"/>
        <end position="377"/>
    </location>
</feature>
<dbReference type="GO" id="GO:0005634">
    <property type="term" value="C:nucleus"/>
    <property type="evidence" value="ECO:0007669"/>
    <property type="project" value="UniProtKB-SubCell"/>
</dbReference>
<evidence type="ECO:0000256" key="2">
    <source>
        <dbReference type="ARBA" id="ARBA00022553"/>
    </source>
</evidence>
<feature type="region of interest" description="Disordered" evidence="9">
    <location>
        <begin position="560"/>
        <end position="602"/>
    </location>
</feature>
<feature type="compositionally biased region" description="Basic residues" evidence="9">
    <location>
        <begin position="800"/>
        <end position="812"/>
    </location>
</feature>
<dbReference type="InterPro" id="IPR012677">
    <property type="entry name" value="Nucleotide-bd_a/b_plait_sf"/>
</dbReference>
<dbReference type="PANTHER" id="PTHR15528:SF11">
    <property type="entry name" value="FI18188P1"/>
    <property type="match status" value="1"/>
</dbReference>
<evidence type="ECO:0000256" key="6">
    <source>
        <dbReference type="ARBA" id="ARBA00023163"/>
    </source>
</evidence>
<keyword evidence="4" id="KW-0805">Transcription regulation</keyword>
<dbReference type="PANTHER" id="PTHR15528">
    <property type="entry name" value="PEROXISOME PROLIFERATOR ACTIVATED RECEPTOR GAMMA COACTIVATOR 1 PGC-1 -RELATED"/>
    <property type="match status" value="1"/>
</dbReference>
<keyword evidence="2" id="KW-0597">Phosphoprotein</keyword>
<accession>A0AAV7ITK1</accession>
<feature type="compositionally biased region" description="Low complexity" evidence="9">
    <location>
        <begin position="813"/>
        <end position="839"/>
    </location>
</feature>
<evidence type="ECO:0000256" key="4">
    <source>
        <dbReference type="ARBA" id="ARBA00023015"/>
    </source>
</evidence>
<feature type="compositionally biased region" description="Basic residues" evidence="9">
    <location>
        <begin position="739"/>
        <end position="791"/>
    </location>
</feature>
<dbReference type="Gene3D" id="3.30.70.330">
    <property type="match status" value="1"/>
</dbReference>
<feature type="region of interest" description="Disordered" evidence="9">
    <location>
        <begin position="361"/>
        <end position="461"/>
    </location>
</feature>
<evidence type="ECO:0000256" key="3">
    <source>
        <dbReference type="ARBA" id="ARBA00022884"/>
    </source>
</evidence>
<dbReference type="SMART" id="SM00360">
    <property type="entry name" value="RRM"/>
    <property type="match status" value="1"/>
</dbReference>
<dbReference type="AlphaFoldDB" id="A0AAV7ITK1"/>
<feature type="compositionally biased region" description="Basic and acidic residues" evidence="9">
    <location>
        <begin position="411"/>
        <end position="426"/>
    </location>
</feature>
<feature type="region of interest" description="Disordered" evidence="9">
    <location>
        <begin position="243"/>
        <end position="291"/>
    </location>
</feature>
<feature type="compositionally biased region" description="Polar residues" evidence="9">
    <location>
        <begin position="441"/>
        <end position="461"/>
    </location>
</feature>